<dbReference type="SUPFAM" id="SSF50129">
    <property type="entry name" value="GroES-like"/>
    <property type="match status" value="1"/>
</dbReference>
<accession>A0ABV2UWA8</accession>
<keyword evidence="2 5" id="KW-0560">Oxidoreductase</keyword>
<evidence type="ECO:0000256" key="3">
    <source>
        <dbReference type="SAM" id="MobiDB-lite"/>
    </source>
</evidence>
<evidence type="ECO:0000313" key="5">
    <source>
        <dbReference type="EMBL" id="MET9845380.1"/>
    </source>
</evidence>
<dbReference type="InterPro" id="IPR011032">
    <property type="entry name" value="GroES-like_sf"/>
</dbReference>
<dbReference type="SUPFAM" id="SSF51735">
    <property type="entry name" value="NAD(P)-binding Rossmann-fold domains"/>
    <property type="match status" value="1"/>
</dbReference>
<dbReference type="Gene3D" id="3.40.50.720">
    <property type="entry name" value="NAD(P)-binding Rossmann-like Domain"/>
    <property type="match status" value="1"/>
</dbReference>
<dbReference type="Proteomes" id="UP001550210">
    <property type="component" value="Unassembled WGS sequence"/>
</dbReference>
<feature type="domain" description="Enoyl reductase (ER)" evidence="4">
    <location>
        <begin position="5"/>
        <end position="302"/>
    </location>
</feature>
<dbReference type="Pfam" id="PF13602">
    <property type="entry name" value="ADH_zinc_N_2"/>
    <property type="match status" value="1"/>
</dbReference>
<evidence type="ECO:0000256" key="1">
    <source>
        <dbReference type="ARBA" id="ARBA00022857"/>
    </source>
</evidence>
<keyword evidence="6" id="KW-1185">Reference proteome</keyword>
<reference evidence="5 6" key="1">
    <citation type="submission" date="2024-06" db="EMBL/GenBank/DDBJ databases">
        <title>The Natural Products Discovery Center: Release of the First 8490 Sequenced Strains for Exploring Actinobacteria Biosynthetic Diversity.</title>
        <authorList>
            <person name="Kalkreuter E."/>
            <person name="Kautsar S.A."/>
            <person name="Yang D."/>
            <person name="Bader C.D."/>
            <person name="Teijaro C.N."/>
            <person name="Fluegel L."/>
            <person name="Davis C.M."/>
            <person name="Simpson J.R."/>
            <person name="Lauterbach L."/>
            <person name="Steele A.D."/>
            <person name="Gui C."/>
            <person name="Meng S."/>
            <person name="Li G."/>
            <person name="Viehrig K."/>
            <person name="Ye F."/>
            <person name="Su P."/>
            <person name="Kiefer A.F."/>
            <person name="Nichols A."/>
            <person name="Cepeda A.J."/>
            <person name="Yan W."/>
            <person name="Fan B."/>
            <person name="Jiang Y."/>
            <person name="Adhikari A."/>
            <person name="Zheng C.-J."/>
            <person name="Schuster L."/>
            <person name="Cowan T.M."/>
            <person name="Smanski M.J."/>
            <person name="Chevrette M.G."/>
            <person name="De Carvalho L.P.S."/>
            <person name="Shen B."/>
        </authorList>
    </citation>
    <scope>NUCLEOTIDE SEQUENCE [LARGE SCALE GENOMIC DNA]</scope>
    <source>
        <strain evidence="5 6">NPDC006434</strain>
    </source>
</reference>
<dbReference type="RefSeq" id="WP_355396197.1">
    <property type="nucleotide sequence ID" value="NZ_JBEGHN010000061.1"/>
</dbReference>
<evidence type="ECO:0000259" key="4">
    <source>
        <dbReference type="SMART" id="SM00829"/>
    </source>
</evidence>
<dbReference type="Pfam" id="PF08240">
    <property type="entry name" value="ADH_N"/>
    <property type="match status" value="1"/>
</dbReference>
<dbReference type="Gene3D" id="3.90.180.10">
    <property type="entry name" value="Medium-chain alcohol dehydrogenases, catalytic domain"/>
    <property type="match status" value="1"/>
</dbReference>
<proteinExistence type="predicted"/>
<dbReference type="InterPro" id="IPR013154">
    <property type="entry name" value="ADH-like_N"/>
</dbReference>
<keyword evidence="1" id="KW-0521">NADP</keyword>
<sequence length="305" mass="31911">MMRAATLSSFGPPEVLEETTLKEPQAGPGEVRVRVRAAGVLPFDVRVRGGWTPPFIKREFPMVLGNEFAGVVDQAGEGVATFAPGDEVLGYSVLGAYAEYLTVPADQIVRKPADMPWEIAAGFPGNGQGAHMALSTVGVEPGDTVLINAAAGGFGTFAVQLALAWGAGTVIGTASERNHDHLRALGAVPVTYGEGLEERVRAIAPDGVDAAVDAAGPEALRASVAVAKNRDRVVTMIATEEAERLGLRDVAGARSAERLAELVDLYTEGKVTIHLRATHPLARAAEAHRDVESGHGRGKVVLTVD</sequence>
<dbReference type="PANTHER" id="PTHR48106:SF13">
    <property type="entry name" value="QUINONE OXIDOREDUCTASE-RELATED"/>
    <property type="match status" value="1"/>
</dbReference>
<dbReference type="InterPro" id="IPR036291">
    <property type="entry name" value="NAD(P)-bd_dom_sf"/>
</dbReference>
<organism evidence="5 6">
    <name type="scientific">Streptomyces ossamyceticus</name>
    <dbReference type="NCBI Taxonomy" id="249581"/>
    <lineage>
        <taxon>Bacteria</taxon>
        <taxon>Bacillati</taxon>
        <taxon>Actinomycetota</taxon>
        <taxon>Actinomycetes</taxon>
        <taxon>Kitasatosporales</taxon>
        <taxon>Streptomycetaceae</taxon>
        <taxon>Streptomyces</taxon>
    </lineage>
</organism>
<comment type="caution">
    <text evidence="5">The sequence shown here is derived from an EMBL/GenBank/DDBJ whole genome shotgun (WGS) entry which is preliminary data.</text>
</comment>
<gene>
    <name evidence="5" type="ORF">ABZZ21_12495</name>
</gene>
<feature type="region of interest" description="Disordered" evidence="3">
    <location>
        <begin position="1"/>
        <end position="27"/>
    </location>
</feature>
<dbReference type="InterPro" id="IPR020843">
    <property type="entry name" value="ER"/>
</dbReference>
<protein>
    <submittedName>
        <fullName evidence="5">NADP-dependent oxidoreductase</fullName>
        <ecNumber evidence="5">1.-.-.-</ecNumber>
    </submittedName>
</protein>
<dbReference type="CDD" id="cd05289">
    <property type="entry name" value="MDR_like_2"/>
    <property type="match status" value="1"/>
</dbReference>
<dbReference type="SMART" id="SM00829">
    <property type="entry name" value="PKS_ER"/>
    <property type="match status" value="1"/>
</dbReference>
<evidence type="ECO:0000256" key="2">
    <source>
        <dbReference type="ARBA" id="ARBA00023002"/>
    </source>
</evidence>
<dbReference type="EC" id="1.-.-.-" evidence="5"/>
<dbReference type="EMBL" id="JBEXPZ010000014">
    <property type="protein sequence ID" value="MET9845380.1"/>
    <property type="molecule type" value="Genomic_DNA"/>
</dbReference>
<dbReference type="PANTHER" id="PTHR48106">
    <property type="entry name" value="QUINONE OXIDOREDUCTASE PIG3-RELATED"/>
    <property type="match status" value="1"/>
</dbReference>
<dbReference type="GO" id="GO:0016491">
    <property type="term" value="F:oxidoreductase activity"/>
    <property type="evidence" value="ECO:0007669"/>
    <property type="project" value="UniProtKB-KW"/>
</dbReference>
<name>A0ABV2UWA8_9ACTN</name>
<evidence type="ECO:0000313" key="6">
    <source>
        <dbReference type="Proteomes" id="UP001550210"/>
    </source>
</evidence>